<evidence type="ECO:0000256" key="2">
    <source>
        <dbReference type="ARBA" id="ARBA00010982"/>
    </source>
</evidence>
<evidence type="ECO:0000256" key="3">
    <source>
        <dbReference type="ARBA" id="ARBA00022679"/>
    </source>
</evidence>
<protein>
    <submittedName>
        <fullName evidence="9">Thiolase N and/or ketoacyl-synt domain containing protein</fullName>
    </submittedName>
</protein>
<dbReference type="OrthoDB" id="5404651at2759"/>
<dbReference type="GO" id="GO:0003988">
    <property type="term" value="F:acetyl-CoA C-acyltransferase activity"/>
    <property type="evidence" value="ECO:0007669"/>
    <property type="project" value="UniProtKB-ARBA"/>
</dbReference>
<dbReference type="EMBL" id="QDEB01037572">
    <property type="protein sequence ID" value="RZC39083.1"/>
    <property type="molecule type" value="Genomic_DNA"/>
</dbReference>
<dbReference type="InterPro" id="IPR020616">
    <property type="entry name" value="Thiolase_N"/>
</dbReference>
<keyword evidence="10" id="KW-1185">Reference proteome</keyword>
<dbReference type="PROSITE" id="PS00098">
    <property type="entry name" value="THIOLASE_1"/>
    <property type="match status" value="1"/>
</dbReference>
<evidence type="ECO:0000259" key="7">
    <source>
        <dbReference type="Pfam" id="PF00108"/>
    </source>
</evidence>
<evidence type="ECO:0000256" key="5">
    <source>
        <dbReference type="PIRSR" id="PIRSR000429-1"/>
    </source>
</evidence>
<dbReference type="STRING" id="1661398.A0A482W2T1"/>
<dbReference type="PIRSF" id="PIRSF000429">
    <property type="entry name" value="Ac-CoA_Ac_transf"/>
    <property type="match status" value="1"/>
</dbReference>
<dbReference type="InterPro" id="IPR020610">
    <property type="entry name" value="Thiolase_AS"/>
</dbReference>
<keyword evidence="3 6" id="KW-0808">Transferase</keyword>
<feature type="active site" description="Acyl-thioester intermediate" evidence="5">
    <location>
        <position position="89"/>
    </location>
</feature>
<dbReference type="PANTHER" id="PTHR18919">
    <property type="entry name" value="ACETYL-COA C-ACYLTRANSFERASE"/>
    <property type="match status" value="1"/>
</dbReference>
<evidence type="ECO:0000259" key="8">
    <source>
        <dbReference type="Pfam" id="PF02803"/>
    </source>
</evidence>
<comment type="similarity">
    <text evidence="2 6">Belongs to the thiolase-like superfamily. Thiolase family.</text>
</comment>
<accession>A0A482W2T1</accession>
<dbReference type="PANTHER" id="PTHR18919:SF107">
    <property type="entry name" value="ACETYL-COA ACETYLTRANSFERASE, CYTOSOLIC"/>
    <property type="match status" value="1"/>
</dbReference>
<dbReference type="InterPro" id="IPR020617">
    <property type="entry name" value="Thiolase_C"/>
</dbReference>
<dbReference type="FunFam" id="3.40.47.10:FF:000010">
    <property type="entry name" value="Acetyl-CoA acetyltransferase (Thiolase)"/>
    <property type="match status" value="1"/>
</dbReference>
<gene>
    <name evidence="9" type="ORF">BDFB_011414</name>
</gene>
<dbReference type="PROSITE" id="PS00737">
    <property type="entry name" value="THIOLASE_2"/>
    <property type="match status" value="1"/>
</dbReference>
<comment type="pathway">
    <text evidence="1">Lipid metabolism.</text>
</comment>
<dbReference type="SUPFAM" id="SSF53901">
    <property type="entry name" value="Thiolase-like"/>
    <property type="match status" value="2"/>
</dbReference>
<feature type="active site" description="Proton acceptor" evidence="5">
    <location>
        <position position="376"/>
    </location>
</feature>
<evidence type="ECO:0000256" key="1">
    <source>
        <dbReference type="ARBA" id="ARBA00005189"/>
    </source>
</evidence>
<dbReference type="Pfam" id="PF00108">
    <property type="entry name" value="Thiolase_N"/>
    <property type="match status" value="1"/>
</dbReference>
<dbReference type="CDD" id="cd00751">
    <property type="entry name" value="thiolase"/>
    <property type="match status" value="1"/>
</dbReference>
<dbReference type="AlphaFoldDB" id="A0A482W2T1"/>
<feature type="domain" description="Thiolase N-terminal" evidence="7">
    <location>
        <begin position="5"/>
        <end position="257"/>
    </location>
</feature>
<reference evidence="9 10" key="1">
    <citation type="submission" date="2017-03" db="EMBL/GenBank/DDBJ databases">
        <title>Genome of the blue death feigning beetle - Asbolus verrucosus.</title>
        <authorList>
            <person name="Rider S.D."/>
        </authorList>
    </citation>
    <scope>NUCLEOTIDE SEQUENCE [LARGE SCALE GENOMIC DNA]</scope>
    <source>
        <strain evidence="9">Butters</strain>
        <tissue evidence="9">Head and leg muscle</tissue>
    </source>
</reference>
<dbReference type="Gene3D" id="3.40.47.10">
    <property type="match status" value="2"/>
</dbReference>
<dbReference type="InterPro" id="IPR020613">
    <property type="entry name" value="Thiolase_CS"/>
</dbReference>
<name>A0A482W2T1_ASBVE</name>
<dbReference type="Proteomes" id="UP000292052">
    <property type="component" value="Unassembled WGS sequence"/>
</dbReference>
<keyword evidence="4 6" id="KW-0012">Acyltransferase</keyword>
<evidence type="ECO:0000313" key="10">
    <source>
        <dbReference type="Proteomes" id="UP000292052"/>
    </source>
</evidence>
<evidence type="ECO:0000313" key="9">
    <source>
        <dbReference type="EMBL" id="RZC39083.1"/>
    </source>
</evidence>
<feature type="active site" description="Proton acceptor" evidence="5">
    <location>
        <position position="346"/>
    </location>
</feature>
<evidence type="ECO:0000256" key="4">
    <source>
        <dbReference type="ARBA" id="ARBA00023315"/>
    </source>
</evidence>
<comment type="caution">
    <text evidence="9">The sequence shown here is derived from an EMBL/GenBank/DDBJ whole genome shotgun (WGS) entry which is preliminary data.</text>
</comment>
<proteinExistence type="inferred from homology"/>
<feature type="domain" description="Thiolase C-terminal" evidence="8">
    <location>
        <begin position="267"/>
        <end position="388"/>
    </location>
</feature>
<evidence type="ECO:0000256" key="6">
    <source>
        <dbReference type="RuleBase" id="RU003557"/>
    </source>
</evidence>
<dbReference type="InterPro" id="IPR020615">
    <property type="entry name" value="Thiolase_acyl_enz_int_AS"/>
</dbReference>
<sequence>MCSEVYILSACRTAIGKYNGQFESFPATHLGSVAVTEALKRASLNPRDVDQVMMGQVLTSGQGQNPARQTSVRAQIPYSVPACTVNMLCGSGLKSVCLAYQAIRNEDDEIVVAGGQESMTRAHHSAYIRGISKVGAVHFHDTLLHDGMTDAFNDVHMGQTAEHLAKEHVISREAQDRFALQSQKKAEEAIKSGHFKKEIVPVPDPKSGKSIDRDEFPKFGTTLEALGKLRPAFSPQGSVTAGNASGLNDGAAAVVLSGERQVKARDLKPLAKIVAVAEVGLDPLDMGLGPIEAVKKVLVKAKWTKEEVDLYEINEAFAVQSIIVIKTLQVDEKKVNISGGAVALGHPIGASGARVLVTLIHNLERLGKKKGVAALCIGGGMGIAIAIEMC</sequence>
<dbReference type="NCBIfam" id="TIGR01930">
    <property type="entry name" value="AcCoA-C-Actrans"/>
    <property type="match status" value="1"/>
</dbReference>
<dbReference type="Pfam" id="PF02803">
    <property type="entry name" value="Thiolase_C"/>
    <property type="match status" value="1"/>
</dbReference>
<dbReference type="InterPro" id="IPR016039">
    <property type="entry name" value="Thiolase-like"/>
</dbReference>
<dbReference type="InterPro" id="IPR002155">
    <property type="entry name" value="Thiolase"/>
</dbReference>
<organism evidence="9 10">
    <name type="scientific">Asbolus verrucosus</name>
    <name type="common">Desert ironclad beetle</name>
    <dbReference type="NCBI Taxonomy" id="1661398"/>
    <lineage>
        <taxon>Eukaryota</taxon>
        <taxon>Metazoa</taxon>
        <taxon>Ecdysozoa</taxon>
        <taxon>Arthropoda</taxon>
        <taxon>Hexapoda</taxon>
        <taxon>Insecta</taxon>
        <taxon>Pterygota</taxon>
        <taxon>Neoptera</taxon>
        <taxon>Endopterygota</taxon>
        <taxon>Coleoptera</taxon>
        <taxon>Polyphaga</taxon>
        <taxon>Cucujiformia</taxon>
        <taxon>Tenebrionidae</taxon>
        <taxon>Pimeliinae</taxon>
        <taxon>Asbolus</taxon>
    </lineage>
</organism>
<dbReference type="PROSITE" id="PS00099">
    <property type="entry name" value="THIOLASE_3"/>
    <property type="match status" value="1"/>
</dbReference>